<evidence type="ECO:0000256" key="8">
    <source>
        <dbReference type="ARBA" id="ARBA00022697"/>
    </source>
</evidence>
<dbReference type="InterPro" id="IPR000534">
    <property type="entry name" value="Semialdehyde_DH_NAD-bd"/>
</dbReference>
<dbReference type="GO" id="GO:0019877">
    <property type="term" value="P:diaminopimelate biosynthetic process"/>
    <property type="evidence" value="ECO:0007669"/>
    <property type="project" value="UniProtKB-UniRule"/>
</dbReference>
<dbReference type="InterPro" id="IPR005986">
    <property type="entry name" value="Asp_semialdehyde_DH_beta"/>
</dbReference>
<comment type="caution">
    <text evidence="18">The sequence shown here is derived from an EMBL/GenBank/DDBJ whole genome shotgun (WGS) entry which is preliminary data.</text>
</comment>
<dbReference type="CDD" id="cd02316">
    <property type="entry name" value="VcASADH2_like_N"/>
    <property type="match status" value="1"/>
</dbReference>
<dbReference type="PANTHER" id="PTHR46278:SF2">
    <property type="entry name" value="ASPARTATE-SEMIALDEHYDE DEHYDROGENASE"/>
    <property type="match status" value="1"/>
</dbReference>
<evidence type="ECO:0000259" key="17">
    <source>
        <dbReference type="SMART" id="SM00859"/>
    </source>
</evidence>
<feature type="active site" description="Acyl-thioester intermediate" evidence="15 16">
    <location>
        <position position="129"/>
    </location>
</feature>
<feature type="binding site" evidence="15">
    <location>
        <position position="317"/>
    </location>
    <ligand>
        <name>NADP(+)</name>
        <dbReference type="ChEBI" id="CHEBI:58349"/>
    </ligand>
</feature>
<reference evidence="18 19" key="1">
    <citation type="journal article" date="2016" name="Nat. Commun.">
        <title>Thousands of microbial genomes shed light on interconnected biogeochemical processes in an aquifer system.</title>
        <authorList>
            <person name="Anantharaman K."/>
            <person name="Brown C.T."/>
            <person name="Hug L.A."/>
            <person name="Sharon I."/>
            <person name="Castelle C.J."/>
            <person name="Probst A.J."/>
            <person name="Thomas B.C."/>
            <person name="Singh A."/>
            <person name="Wilkins M.J."/>
            <person name="Karaoz U."/>
            <person name="Brodie E.L."/>
            <person name="Williams K.H."/>
            <person name="Hubbard S.S."/>
            <person name="Banfield J.F."/>
        </authorList>
    </citation>
    <scope>NUCLEOTIDE SEQUENCE [LARGE SCALE GENOMIC DNA]</scope>
</reference>
<comment type="pathway">
    <text evidence="2 15">Amino-acid biosynthesis; L-lysine biosynthesis via DAP pathway; (S)-tetrahydrodipicolinate from L-aspartate: step 2/4.</text>
</comment>
<evidence type="ECO:0000256" key="13">
    <source>
        <dbReference type="ARBA" id="ARBA00023167"/>
    </source>
</evidence>
<dbReference type="PANTHER" id="PTHR46278">
    <property type="entry name" value="DEHYDROGENASE, PUTATIVE-RELATED"/>
    <property type="match status" value="1"/>
</dbReference>
<dbReference type="InterPro" id="IPR012080">
    <property type="entry name" value="Asp_semialdehyde_DH"/>
</dbReference>
<comment type="pathway">
    <text evidence="3 15">Amino-acid biosynthesis; L-threonine biosynthesis; L-threonine from L-aspartate: step 2/5.</text>
</comment>
<feature type="domain" description="Semialdehyde dehydrogenase NAD-binding" evidence="17">
    <location>
        <begin position="5"/>
        <end position="120"/>
    </location>
</feature>
<feature type="binding site" evidence="15">
    <location>
        <position position="100"/>
    </location>
    <ligand>
        <name>phosphate</name>
        <dbReference type="ChEBI" id="CHEBI:43474"/>
    </ligand>
</feature>
<dbReference type="Gene3D" id="3.30.360.10">
    <property type="entry name" value="Dihydrodipicolinate Reductase, domain 2"/>
    <property type="match status" value="1"/>
</dbReference>
<dbReference type="UniPathway" id="UPA00034">
    <property type="reaction ID" value="UER00016"/>
</dbReference>
<comment type="pathway">
    <text evidence="1 15">Amino-acid biosynthesis; L-methionine biosynthesis via de novo pathway; L-homoserine from L-aspartate: step 2/3.</text>
</comment>
<dbReference type="GO" id="GO:0046983">
    <property type="term" value="F:protein dimerization activity"/>
    <property type="evidence" value="ECO:0007669"/>
    <property type="project" value="InterPro"/>
</dbReference>
<dbReference type="InterPro" id="IPR036291">
    <property type="entry name" value="NAD(P)-bd_dom_sf"/>
</dbReference>
<evidence type="ECO:0000256" key="15">
    <source>
        <dbReference type="HAMAP-Rule" id="MF_02121"/>
    </source>
</evidence>
<dbReference type="GO" id="GO:0071266">
    <property type="term" value="P:'de novo' L-methionine biosynthetic process"/>
    <property type="evidence" value="ECO:0007669"/>
    <property type="project" value="UniProtKB-UniRule"/>
</dbReference>
<evidence type="ECO:0000256" key="6">
    <source>
        <dbReference type="ARBA" id="ARBA00013120"/>
    </source>
</evidence>
<dbReference type="GO" id="GO:0009097">
    <property type="term" value="P:isoleucine biosynthetic process"/>
    <property type="evidence" value="ECO:0007669"/>
    <property type="project" value="UniProtKB-UniRule"/>
</dbReference>
<organism evidence="18 19">
    <name type="scientific">candidate division WOR-1 bacterium RIFOXYC12_FULL_54_18</name>
    <dbReference type="NCBI Taxonomy" id="1802584"/>
    <lineage>
        <taxon>Bacteria</taxon>
        <taxon>Bacillati</taxon>
        <taxon>Saganbacteria</taxon>
    </lineage>
</organism>
<name>A0A1F4T609_UNCSA</name>
<dbReference type="UniPathway" id="UPA00051">
    <property type="reaction ID" value="UER00464"/>
</dbReference>
<evidence type="ECO:0000256" key="16">
    <source>
        <dbReference type="PIRSR" id="PIRSR000148-1"/>
    </source>
</evidence>
<dbReference type="InterPro" id="IPR012280">
    <property type="entry name" value="Semialdhyde_DH_dimer_dom"/>
</dbReference>
<dbReference type="AlphaFoldDB" id="A0A1F4T609"/>
<dbReference type="SMART" id="SM00859">
    <property type="entry name" value="Semialdhyde_dh"/>
    <property type="match status" value="1"/>
</dbReference>
<keyword evidence="13 15" id="KW-0486">Methionine biosynthesis</keyword>
<evidence type="ECO:0000256" key="2">
    <source>
        <dbReference type="ARBA" id="ARBA00005076"/>
    </source>
</evidence>
<dbReference type="SUPFAM" id="SSF51735">
    <property type="entry name" value="NAD(P)-binding Rossmann-fold domains"/>
    <property type="match status" value="1"/>
</dbReference>
<evidence type="ECO:0000256" key="3">
    <source>
        <dbReference type="ARBA" id="ARBA00005097"/>
    </source>
</evidence>
<dbReference type="CDD" id="cd18131">
    <property type="entry name" value="ASADH_C_bac_euk_like"/>
    <property type="match status" value="1"/>
</dbReference>
<dbReference type="EMBL" id="MEUG01000001">
    <property type="protein sequence ID" value="OGC27949.1"/>
    <property type="molecule type" value="Genomic_DNA"/>
</dbReference>
<sequence length="339" mass="37154">MKKYNICVLGATGMVGKEMMKVLEERNFPVNKFLPLASGRTAGTKVSFQGKEYTVEEAKPESFDGIEIGLFSAGGNVSAALAPEAARRKCVVIDNTSHFRMDPEVPLIVPEVNGHAIKNHKGIIANPNCSTAQMVLALKPIHDAVGIERIIVSTYQSVSGWGKEAVEELMNQSRALLADPNAKVEARCIFKRIAFNVVPQIDQFTDNGYTKEELKMVNETKKIFEDESIKVTATTVRVPVVIGHSESVNITTRKKISAAEARKLMSGFADVKVMDDPAKGIYPTPIDCVGKNETLVGRVREDISQERGLEMWIVADNLRRGAALNAVLIAERMIKDGLI</sequence>
<dbReference type="NCBIfam" id="NF011456">
    <property type="entry name" value="PRK14874.1"/>
    <property type="match status" value="1"/>
</dbReference>
<evidence type="ECO:0000256" key="14">
    <source>
        <dbReference type="ARBA" id="ARBA00047891"/>
    </source>
</evidence>
<evidence type="ECO:0000256" key="5">
    <source>
        <dbReference type="ARBA" id="ARBA00011738"/>
    </source>
</evidence>
<dbReference type="GO" id="GO:0009089">
    <property type="term" value="P:lysine biosynthetic process via diaminopimelate"/>
    <property type="evidence" value="ECO:0007669"/>
    <property type="project" value="UniProtKB-UniRule"/>
</dbReference>
<dbReference type="GO" id="GO:0009088">
    <property type="term" value="P:threonine biosynthetic process"/>
    <property type="evidence" value="ECO:0007669"/>
    <property type="project" value="UniProtKB-UniRule"/>
</dbReference>
<keyword evidence="9 15" id="KW-0521">NADP</keyword>
<dbReference type="GO" id="GO:0050661">
    <property type="term" value="F:NADP binding"/>
    <property type="evidence" value="ECO:0007669"/>
    <property type="project" value="UniProtKB-UniRule"/>
</dbReference>
<dbReference type="NCBIfam" id="TIGR01296">
    <property type="entry name" value="asd_B"/>
    <property type="match status" value="1"/>
</dbReference>
<evidence type="ECO:0000313" key="18">
    <source>
        <dbReference type="EMBL" id="OGC27949.1"/>
    </source>
</evidence>
<protein>
    <recommendedName>
        <fullName evidence="6 15">Aspartate-semialdehyde dehydrogenase</fullName>
        <shortName evidence="15">ASA dehydrogenase</shortName>
        <shortName evidence="15">ASADH</shortName>
        <ecNumber evidence="6 15">1.2.1.11</ecNumber>
    </recommendedName>
    <alternativeName>
        <fullName evidence="15">Aspartate-beta-semialdehyde dehydrogenase</fullName>
    </alternativeName>
</protein>
<keyword evidence="8 15" id="KW-0791">Threonine biosynthesis</keyword>
<dbReference type="Gene3D" id="3.40.50.720">
    <property type="entry name" value="NAD(P)-binding Rossmann-like Domain"/>
    <property type="match status" value="1"/>
</dbReference>
<comment type="caution">
    <text evidence="15">Lacks conserved residue(s) required for the propagation of feature annotation.</text>
</comment>
<evidence type="ECO:0000313" key="19">
    <source>
        <dbReference type="Proteomes" id="UP000178602"/>
    </source>
</evidence>
<comment type="subunit">
    <text evidence="5 15">Homodimer.</text>
</comment>
<dbReference type="GO" id="GO:0004073">
    <property type="term" value="F:aspartate-semialdehyde dehydrogenase activity"/>
    <property type="evidence" value="ECO:0007669"/>
    <property type="project" value="UniProtKB-UniRule"/>
</dbReference>
<dbReference type="SUPFAM" id="SSF55347">
    <property type="entry name" value="Glyceraldehyde-3-phosphate dehydrogenase-like, C-terminal domain"/>
    <property type="match status" value="1"/>
</dbReference>
<dbReference type="EC" id="1.2.1.11" evidence="6 15"/>
<evidence type="ECO:0000256" key="1">
    <source>
        <dbReference type="ARBA" id="ARBA00005021"/>
    </source>
</evidence>
<accession>A0A1F4T609</accession>
<evidence type="ECO:0000256" key="9">
    <source>
        <dbReference type="ARBA" id="ARBA00022857"/>
    </source>
</evidence>
<keyword evidence="10 15" id="KW-0220">Diaminopimelate biosynthesis</keyword>
<feature type="active site" description="Proton acceptor" evidence="15 16">
    <location>
        <position position="244"/>
    </location>
</feature>
<feature type="binding site" evidence="15">
    <location>
        <position position="237"/>
    </location>
    <ligand>
        <name>substrate</name>
    </ligand>
</feature>
<keyword evidence="11 15" id="KW-0560">Oxidoreductase</keyword>
<evidence type="ECO:0000256" key="10">
    <source>
        <dbReference type="ARBA" id="ARBA00022915"/>
    </source>
</evidence>
<proteinExistence type="inferred from homology"/>
<comment type="catalytic activity">
    <reaction evidence="14 15">
        <text>L-aspartate 4-semialdehyde + phosphate + NADP(+) = 4-phospho-L-aspartate + NADPH + H(+)</text>
        <dbReference type="Rhea" id="RHEA:24284"/>
        <dbReference type="ChEBI" id="CHEBI:15378"/>
        <dbReference type="ChEBI" id="CHEBI:43474"/>
        <dbReference type="ChEBI" id="CHEBI:57535"/>
        <dbReference type="ChEBI" id="CHEBI:57783"/>
        <dbReference type="ChEBI" id="CHEBI:58349"/>
        <dbReference type="ChEBI" id="CHEBI:537519"/>
        <dbReference type="EC" id="1.2.1.11"/>
    </reaction>
</comment>
<dbReference type="Proteomes" id="UP000178602">
    <property type="component" value="Unassembled WGS sequence"/>
</dbReference>
<dbReference type="PIRSF" id="PIRSF000148">
    <property type="entry name" value="ASA_dh"/>
    <property type="match status" value="1"/>
</dbReference>
<comment type="similarity">
    <text evidence="4 15">Belongs to the aspartate-semialdehyde dehydrogenase family.</text>
</comment>
<evidence type="ECO:0000256" key="4">
    <source>
        <dbReference type="ARBA" id="ARBA00010584"/>
    </source>
</evidence>
<dbReference type="Pfam" id="PF01118">
    <property type="entry name" value="Semialdhyde_dh"/>
    <property type="match status" value="1"/>
</dbReference>
<feature type="binding site" evidence="15">
    <location>
        <begin position="12"/>
        <end position="15"/>
    </location>
    <ligand>
        <name>NADP(+)</name>
        <dbReference type="ChEBI" id="CHEBI:58349"/>
    </ligand>
</feature>
<feature type="binding site" evidence="15">
    <location>
        <begin position="159"/>
        <end position="160"/>
    </location>
    <ligand>
        <name>NADP(+)</name>
        <dbReference type="ChEBI" id="CHEBI:58349"/>
    </ligand>
</feature>
<keyword evidence="7 15" id="KW-0028">Amino-acid biosynthesis</keyword>
<gene>
    <name evidence="15" type="primary">asd</name>
    <name evidence="18" type="ORF">A3K49_02985</name>
</gene>
<evidence type="ECO:0000256" key="12">
    <source>
        <dbReference type="ARBA" id="ARBA00023154"/>
    </source>
</evidence>
<dbReference type="UniPathway" id="UPA00050">
    <property type="reaction ID" value="UER00463"/>
</dbReference>
<feature type="binding site" evidence="15">
    <location>
        <position position="156"/>
    </location>
    <ligand>
        <name>substrate</name>
    </ligand>
</feature>
<keyword evidence="12 15" id="KW-0457">Lysine biosynthesis</keyword>
<dbReference type="HAMAP" id="MF_02121">
    <property type="entry name" value="ASADH"/>
    <property type="match status" value="1"/>
</dbReference>
<evidence type="ECO:0000256" key="11">
    <source>
        <dbReference type="ARBA" id="ARBA00023002"/>
    </source>
</evidence>
<dbReference type="Pfam" id="PF02774">
    <property type="entry name" value="Semialdhyde_dhC"/>
    <property type="match status" value="1"/>
</dbReference>
<dbReference type="GO" id="GO:0051287">
    <property type="term" value="F:NAD binding"/>
    <property type="evidence" value="ECO:0007669"/>
    <property type="project" value="InterPro"/>
</dbReference>
<comment type="function">
    <text evidence="15">Catalyzes the NADPH-dependent formation of L-aspartate-semialdehyde (L-ASA) by the reductive dephosphorylation of L-aspartyl-4-phosphate.</text>
</comment>
<evidence type="ECO:0000256" key="7">
    <source>
        <dbReference type="ARBA" id="ARBA00022605"/>
    </source>
</evidence>